<dbReference type="eggNOG" id="COG2755">
    <property type="taxonomic scope" value="Bacteria"/>
</dbReference>
<dbReference type="InterPro" id="IPR051532">
    <property type="entry name" value="Ester_Hydrolysis_Enzymes"/>
</dbReference>
<gene>
    <name evidence="2" type="ORF">DFW101_1719</name>
</gene>
<keyword evidence="3" id="KW-1185">Reference proteome</keyword>
<dbReference type="InterPro" id="IPR036514">
    <property type="entry name" value="SGNH_hydro_sf"/>
</dbReference>
<dbReference type="RefSeq" id="WP_009181120.1">
    <property type="nucleotide sequence ID" value="NZ_CM001368.1"/>
</dbReference>
<dbReference type="Pfam" id="PF13472">
    <property type="entry name" value="Lipase_GDSL_2"/>
    <property type="match status" value="1"/>
</dbReference>
<dbReference type="EMBL" id="CM001368">
    <property type="protein sequence ID" value="EHJ47727.1"/>
    <property type="molecule type" value="Genomic_DNA"/>
</dbReference>
<dbReference type="InterPro" id="IPR013830">
    <property type="entry name" value="SGNH_hydro"/>
</dbReference>
<dbReference type="SUPFAM" id="SSF52266">
    <property type="entry name" value="SGNH hydrolase"/>
    <property type="match status" value="1"/>
</dbReference>
<evidence type="ECO:0000313" key="2">
    <source>
        <dbReference type="EMBL" id="EHJ47727.1"/>
    </source>
</evidence>
<dbReference type="PANTHER" id="PTHR30383">
    <property type="entry name" value="THIOESTERASE 1/PROTEASE 1/LYSOPHOSPHOLIPASE L1"/>
    <property type="match status" value="1"/>
</dbReference>
<dbReference type="GO" id="GO:0016788">
    <property type="term" value="F:hydrolase activity, acting on ester bonds"/>
    <property type="evidence" value="ECO:0007669"/>
    <property type="project" value="UniProtKB-ARBA"/>
</dbReference>
<dbReference type="OrthoDB" id="5196031at2"/>
<dbReference type="Gene3D" id="3.40.50.1110">
    <property type="entry name" value="SGNH hydrolase"/>
    <property type="match status" value="1"/>
</dbReference>
<evidence type="ECO:0000313" key="3">
    <source>
        <dbReference type="Proteomes" id="UP000004662"/>
    </source>
</evidence>
<proteinExistence type="predicted"/>
<dbReference type="STRING" id="694327.DFW101_1719"/>
<reference evidence="3" key="1">
    <citation type="journal article" date="2015" name="Genome Announc.">
        <title>High-Quality Draft Genome Sequence of Desulfovibrio carbinoliphilus FW-101-2B, an Organic Acid-Oxidizing Sulfate-Reducing Bacterium Isolated from Uranium(VI)-Contaminated Groundwater.</title>
        <authorList>
            <person name="Ramsay B.D."/>
            <person name="Hwang C."/>
            <person name="Woo H.L."/>
            <person name="Carroll S.L."/>
            <person name="Lucas S."/>
            <person name="Han J."/>
            <person name="Lapidus A.L."/>
            <person name="Cheng J.F."/>
            <person name="Goodwin L.A."/>
            <person name="Pitluck S."/>
            <person name="Peters L."/>
            <person name="Chertkov O."/>
            <person name="Held B."/>
            <person name="Detter J.C."/>
            <person name="Han C.S."/>
            <person name="Tapia R."/>
            <person name="Land M.L."/>
            <person name="Hauser L.J."/>
            <person name="Kyrpides N.C."/>
            <person name="Ivanova N.N."/>
            <person name="Mikhailova N."/>
            <person name="Pagani I."/>
            <person name="Woyke T."/>
            <person name="Arkin A.P."/>
            <person name="Dehal P."/>
            <person name="Chivian D."/>
            <person name="Criddle C.S."/>
            <person name="Wu W."/>
            <person name="Chakraborty R."/>
            <person name="Hazen T.C."/>
            <person name="Fields M.W."/>
        </authorList>
    </citation>
    <scope>NUCLEOTIDE SEQUENCE [LARGE SCALE GENOMIC DNA]</scope>
    <source>
        <strain evidence="3">FW-101-2B</strain>
    </source>
</reference>
<evidence type="ECO:0000259" key="1">
    <source>
        <dbReference type="Pfam" id="PF13472"/>
    </source>
</evidence>
<dbReference type="Proteomes" id="UP000004662">
    <property type="component" value="Chromosome"/>
</dbReference>
<protein>
    <submittedName>
        <fullName evidence="2">Lipolytic protein G-D-S-L family</fullName>
    </submittedName>
</protein>
<accession>G7Q905</accession>
<feature type="domain" description="SGNH hydrolase-type esterase" evidence="1">
    <location>
        <begin position="5"/>
        <end position="180"/>
    </location>
</feature>
<sequence length="198" mass="21534">MRIAFVGDSLTVGVGDPHYLGWVGRLCAASSLAGLALTAYNLGVRSETSTHIKNRIGRELPPRLLPRDEARVVLSFGVNDAKVENGRRKVELSQSVDNLFDIVTQVSKLSPVLMVGPPPVLDDGHRSRVEELSDVFSRTCEDMGVPYLEMCRALGRDTAYLDSLVAAGDGYHPEAAGYAAMAGKVAEWEAWQAWMRGC</sequence>
<dbReference type="HOGENOM" id="CLU_088196_2_0_7"/>
<dbReference type="AlphaFoldDB" id="G7Q905"/>
<organism evidence="2 3">
    <name type="scientific">Solidesulfovibrio carbinoliphilus subsp. oakridgensis</name>
    <dbReference type="NCBI Taxonomy" id="694327"/>
    <lineage>
        <taxon>Bacteria</taxon>
        <taxon>Pseudomonadati</taxon>
        <taxon>Thermodesulfobacteriota</taxon>
        <taxon>Desulfovibrionia</taxon>
        <taxon>Desulfovibrionales</taxon>
        <taxon>Desulfovibrionaceae</taxon>
        <taxon>Solidesulfovibrio</taxon>
    </lineage>
</organism>
<name>G7Q905_9BACT</name>